<sequence>MRHCLYCHHDTTDHLQDCPQCGMPLPAATVDARLRRRQRCFLWFCVGLALFCLVMMLWLPRTILG</sequence>
<name>A0A1H0IU60_9PSED</name>
<keyword evidence="3" id="KW-1185">Reference proteome</keyword>
<accession>A0A1H0IU60</accession>
<gene>
    <name evidence="2" type="ORF">SAMN05216193_110138</name>
</gene>
<keyword evidence="1" id="KW-0472">Membrane</keyword>
<dbReference type="OrthoDB" id="7871431at2"/>
<reference evidence="3" key="1">
    <citation type="submission" date="2016-10" db="EMBL/GenBank/DDBJ databases">
        <authorList>
            <person name="Varghese N."/>
            <person name="Submissions S."/>
        </authorList>
    </citation>
    <scope>NUCLEOTIDE SEQUENCE [LARGE SCALE GENOMIC DNA]</scope>
    <source>
        <strain evidence="3">JCM 21621</strain>
    </source>
</reference>
<dbReference type="AlphaFoldDB" id="A0A1H0IU60"/>
<keyword evidence="1" id="KW-0812">Transmembrane</keyword>
<organism evidence="2 3">
    <name type="scientific">Pseudomonas jinjuensis</name>
    <dbReference type="NCBI Taxonomy" id="198616"/>
    <lineage>
        <taxon>Bacteria</taxon>
        <taxon>Pseudomonadati</taxon>
        <taxon>Pseudomonadota</taxon>
        <taxon>Gammaproteobacteria</taxon>
        <taxon>Pseudomonadales</taxon>
        <taxon>Pseudomonadaceae</taxon>
        <taxon>Pseudomonas</taxon>
    </lineage>
</organism>
<keyword evidence="1" id="KW-1133">Transmembrane helix</keyword>
<evidence type="ECO:0008006" key="4">
    <source>
        <dbReference type="Google" id="ProtNLM"/>
    </source>
</evidence>
<dbReference type="STRING" id="198616.SAMN05216193_110138"/>
<evidence type="ECO:0000313" key="3">
    <source>
        <dbReference type="Proteomes" id="UP000242957"/>
    </source>
</evidence>
<evidence type="ECO:0000256" key="1">
    <source>
        <dbReference type="SAM" id="Phobius"/>
    </source>
</evidence>
<evidence type="ECO:0000313" key="2">
    <source>
        <dbReference type="EMBL" id="SDO34998.1"/>
    </source>
</evidence>
<proteinExistence type="predicted"/>
<protein>
    <recommendedName>
        <fullName evidence="4">Protein DnrP</fullName>
    </recommendedName>
</protein>
<dbReference type="RefSeq" id="WP_084312761.1">
    <property type="nucleotide sequence ID" value="NZ_FNIJ01000010.1"/>
</dbReference>
<dbReference type="EMBL" id="FNIJ01000010">
    <property type="protein sequence ID" value="SDO34998.1"/>
    <property type="molecule type" value="Genomic_DNA"/>
</dbReference>
<dbReference type="Proteomes" id="UP000242957">
    <property type="component" value="Unassembled WGS sequence"/>
</dbReference>
<feature type="transmembrane region" description="Helical" evidence="1">
    <location>
        <begin position="40"/>
        <end position="59"/>
    </location>
</feature>